<dbReference type="HOGENOM" id="CLU_2261741_0_0_11"/>
<reference evidence="1 2" key="1">
    <citation type="submission" date="2013-08" db="EMBL/GenBank/DDBJ databases">
        <authorList>
            <person name="Weinstock G."/>
            <person name="Sodergren E."/>
            <person name="Wylie T."/>
            <person name="Fulton L."/>
            <person name="Fulton R."/>
            <person name="Fronick C."/>
            <person name="O'Laughlin M."/>
            <person name="Godfrey J."/>
            <person name="Miner T."/>
            <person name="Herter B."/>
            <person name="Appelbaum E."/>
            <person name="Cordes M."/>
            <person name="Lek S."/>
            <person name="Wollam A."/>
            <person name="Pepin K.H."/>
            <person name="Palsikar V.B."/>
            <person name="Mitreva M."/>
            <person name="Wilson R.K."/>
        </authorList>
    </citation>
    <scope>NUCLEOTIDE SEQUENCE [LARGE SCALE GENOMIC DNA]</scope>
    <source>
        <strain evidence="1 2">F0184</strain>
    </source>
</reference>
<comment type="caution">
    <text evidence="1">The sequence shown here is derived from an EMBL/GenBank/DDBJ whole genome shotgun (WGS) entry which is preliminary data.</text>
</comment>
<proteinExistence type="predicted"/>
<protein>
    <submittedName>
        <fullName evidence="1">Uncharacterized protein</fullName>
    </submittedName>
</protein>
<dbReference type="Proteomes" id="UP000017174">
    <property type="component" value="Unassembled WGS sequence"/>
</dbReference>
<sequence length="103" mass="11482">MKLKRVITKGYTNCIAQYHPPKNLKLSAVLYQSSYSTADWSVSLRGAQVEVFFRFQQIEQHSLQGYCARAGVRGGSGVIQHQAVVQQYGQNSDLYGQGLSPNE</sequence>
<organism evidence="1 2">
    <name type="scientific">Rothia aeria F0184</name>
    <dbReference type="NCBI Taxonomy" id="888019"/>
    <lineage>
        <taxon>Bacteria</taxon>
        <taxon>Bacillati</taxon>
        <taxon>Actinomycetota</taxon>
        <taxon>Actinomycetes</taxon>
        <taxon>Micrococcales</taxon>
        <taxon>Micrococcaceae</taxon>
        <taxon>Rothia</taxon>
    </lineage>
</organism>
<gene>
    <name evidence="1" type="ORF">HMPREF0742_00911</name>
</gene>
<dbReference type="EMBL" id="AXZG01000034">
    <property type="protein sequence ID" value="ERT66535.1"/>
    <property type="molecule type" value="Genomic_DNA"/>
</dbReference>
<accession>U7V4N9</accession>
<name>U7V4N9_9MICC</name>
<dbReference type="AlphaFoldDB" id="U7V4N9"/>
<evidence type="ECO:0000313" key="2">
    <source>
        <dbReference type="Proteomes" id="UP000017174"/>
    </source>
</evidence>
<evidence type="ECO:0000313" key="1">
    <source>
        <dbReference type="EMBL" id="ERT66535.1"/>
    </source>
</evidence>